<evidence type="ECO:0000256" key="6">
    <source>
        <dbReference type="ARBA" id="ARBA00022803"/>
    </source>
</evidence>
<dbReference type="SMART" id="SM00028">
    <property type="entry name" value="TPR"/>
    <property type="match status" value="6"/>
</dbReference>
<evidence type="ECO:0000256" key="2">
    <source>
        <dbReference type="ARBA" id="ARBA00022618"/>
    </source>
</evidence>
<evidence type="ECO:0000256" key="9">
    <source>
        <dbReference type="ARBA" id="ARBA00082695"/>
    </source>
</evidence>
<evidence type="ECO:0000256" key="10">
    <source>
        <dbReference type="PROSITE-ProRule" id="PRU00339"/>
    </source>
</evidence>
<feature type="repeat" description="TPR" evidence="10">
    <location>
        <begin position="479"/>
        <end position="512"/>
    </location>
</feature>
<keyword evidence="7" id="KW-0131">Cell cycle</keyword>
<reference evidence="12" key="1">
    <citation type="journal article" date="2023" name="IScience">
        <title>Live-bearing cockroach genome reveals convergent evolutionary mechanisms linked to viviparity in insects and beyond.</title>
        <authorList>
            <person name="Fouks B."/>
            <person name="Harrison M.C."/>
            <person name="Mikhailova A.A."/>
            <person name="Marchal E."/>
            <person name="English S."/>
            <person name="Carruthers M."/>
            <person name="Jennings E.C."/>
            <person name="Chiamaka E.L."/>
            <person name="Frigard R.A."/>
            <person name="Pippel M."/>
            <person name="Attardo G.M."/>
            <person name="Benoit J.B."/>
            <person name="Bornberg-Bauer E."/>
            <person name="Tobe S.S."/>
        </authorList>
    </citation>
    <scope>NUCLEOTIDE SEQUENCE</scope>
    <source>
        <strain evidence="12">Stay&amp;Tobe</strain>
    </source>
</reference>
<evidence type="ECO:0000256" key="4">
    <source>
        <dbReference type="ARBA" id="ARBA00022776"/>
    </source>
</evidence>
<dbReference type="PROSITE" id="PS50005">
    <property type="entry name" value="TPR"/>
    <property type="match status" value="4"/>
</dbReference>
<evidence type="ECO:0000256" key="8">
    <source>
        <dbReference type="ARBA" id="ARBA00061138"/>
    </source>
</evidence>
<dbReference type="Pfam" id="PF04049">
    <property type="entry name" value="ANAPC8"/>
    <property type="match status" value="1"/>
</dbReference>
<dbReference type="Gene3D" id="1.25.40.10">
    <property type="entry name" value="Tetratricopeptide repeat domain"/>
    <property type="match status" value="2"/>
</dbReference>
<dbReference type="InterPro" id="IPR007192">
    <property type="entry name" value="APC8"/>
</dbReference>
<keyword evidence="3" id="KW-0677">Repeat</keyword>
<dbReference type="GO" id="GO:0051301">
    <property type="term" value="P:cell division"/>
    <property type="evidence" value="ECO:0007669"/>
    <property type="project" value="UniProtKB-KW"/>
</dbReference>
<dbReference type="GO" id="GO:0005680">
    <property type="term" value="C:anaphase-promoting complex"/>
    <property type="evidence" value="ECO:0007669"/>
    <property type="project" value="InterPro"/>
</dbReference>
<dbReference type="PANTHER" id="PTHR12558:SF10">
    <property type="entry name" value="CELL DIVISION CYCLE PROTEIN 23 HOMOLOG"/>
    <property type="match status" value="1"/>
</dbReference>
<dbReference type="AlphaFoldDB" id="A0AAD7ZBG3"/>
<keyword evidence="2" id="KW-0132">Cell division</keyword>
<comment type="similarity">
    <text evidence="8">Belongs to the APC8/CDC23 family.</text>
</comment>
<dbReference type="SUPFAM" id="SSF48452">
    <property type="entry name" value="TPR-like"/>
    <property type="match status" value="3"/>
</dbReference>
<keyword evidence="13" id="KW-1185">Reference proteome</keyword>
<comment type="caution">
    <text evidence="12">The sequence shown here is derived from an EMBL/GenBank/DDBJ whole genome shotgun (WGS) entry which is preliminary data.</text>
</comment>
<dbReference type="EMBL" id="JASPKZ010009370">
    <property type="protein sequence ID" value="KAJ9577237.1"/>
    <property type="molecule type" value="Genomic_DNA"/>
</dbReference>
<name>A0AAD7ZBG3_DIPPU</name>
<reference evidence="12" key="2">
    <citation type="submission" date="2023-05" db="EMBL/GenBank/DDBJ databases">
        <authorList>
            <person name="Fouks B."/>
        </authorList>
    </citation>
    <scope>NUCLEOTIDE SEQUENCE</scope>
    <source>
        <strain evidence="12">Stay&amp;Tobe</strain>
        <tissue evidence="12">Testes</tissue>
    </source>
</reference>
<dbReference type="GO" id="GO:0045842">
    <property type="term" value="P:positive regulation of mitotic metaphase/anaphase transition"/>
    <property type="evidence" value="ECO:0007669"/>
    <property type="project" value="TreeGrafter"/>
</dbReference>
<feature type="non-terminal residue" evidence="12">
    <location>
        <position position="1"/>
    </location>
</feature>
<accession>A0AAD7ZBG3</accession>
<sequence length="675" mass="78858">ICIFSINVSGVYDDWWSFDFGDISGRVFRLGKSEVVFFLRDFVSSVQFHKFPTPHHKWCRHERRVFVTVAEVPKYYILRYLVGLYIFQNFVGKTVIYVKIGVFIDDNPITINNVKADLQRAIIECSQRGLLQNIKWLSELNFALREVKIDEVAAFSPAASDHDDEAEHYFMAMSYFHLKEYDRCAYFTQSCRSPRTRFLNLYSRYLSGEKKKINDMTNVMKPPKSTKNTNLRDLASVLKKDHIDKKLDGYELYLYGIVLKRLELLDEAINVLVEATHKEPLLWGSWLELAPLIADQTALKSLVLPDHWMKQFFLGQTYLEQQRNEDALEIYFSLQERGFDKSTYLIAQTAIAFHNIRDVDTAITTFCRVQKCDPYRLDNLDTYSNLLYVKESRVELAFLAHQACEIDKYRVETCCVIGNYHSLRAEHQKAVLYFQRALKLNPHYLSAWTLMGHEHVEMKNTNAAIQSYRQAIEVNRRDYRAWYGLGQTYEILKMHNYCLYYYKQAQVLRPNDSRMLIALGETYEKLEKIQDALKCYYKASNVGDIEGTALLKLARLYDKLQEQNQAAAAFTEYVTENEASRDKGEMSQAYRYLANYYVKKNQVDEAYKYALKALEFEETKEEAKALLKTIAQRRSEQEDGEMQTEDSTSMIRAIPRLIEGTPDSQLSPMNLSYTI</sequence>
<dbReference type="InterPro" id="IPR019734">
    <property type="entry name" value="TPR_rpt"/>
</dbReference>
<evidence type="ECO:0000256" key="7">
    <source>
        <dbReference type="ARBA" id="ARBA00023306"/>
    </source>
</evidence>
<feature type="repeat" description="TPR" evidence="10">
    <location>
        <begin position="411"/>
        <end position="444"/>
    </location>
</feature>
<proteinExistence type="inferred from homology"/>
<dbReference type="FunFam" id="1.25.40.10:FF:000093">
    <property type="entry name" value="cell division cycle protein 23 homolog"/>
    <property type="match status" value="1"/>
</dbReference>
<gene>
    <name evidence="12" type="ORF">L9F63_006211</name>
</gene>
<dbReference type="PANTHER" id="PTHR12558">
    <property type="entry name" value="CELL DIVISION CYCLE 16,23,27"/>
    <property type="match status" value="1"/>
</dbReference>
<evidence type="ECO:0000313" key="12">
    <source>
        <dbReference type="EMBL" id="KAJ9577237.1"/>
    </source>
</evidence>
<evidence type="ECO:0000256" key="3">
    <source>
        <dbReference type="ARBA" id="ARBA00022737"/>
    </source>
</evidence>
<dbReference type="Pfam" id="PF13181">
    <property type="entry name" value="TPR_8"/>
    <property type="match status" value="1"/>
</dbReference>
<dbReference type="GO" id="GO:0031145">
    <property type="term" value="P:anaphase-promoting complex-dependent catabolic process"/>
    <property type="evidence" value="ECO:0007669"/>
    <property type="project" value="TreeGrafter"/>
</dbReference>
<evidence type="ECO:0000256" key="5">
    <source>
        <dbReference type="ARBA" id="ARBA00022786"/>
    </source>
</evidence>
<dbReference type="Proteomes" id="UP001233999">
    <property type="component" value="Unassembled WGS sequence"/>
</dbReference>
<protein>
    <recommendedName>
        <fullName evidence="9">Cyclosome subunit 8</fullName>
    </recommendedName>
</protein>
<feature type="domain" description="Cdc23" evidence="11">
    <location>
        <begin position="114"/>
        <end position="350"/>
    </location>
</feature>
<dbReference type="GO" id="GO:0016567">
    <property type="term" value="P:protein ubiquitination"/>
    <property type="evidence" value="ECO:0007669"/>
    <property type="project" value="TreeGrafter"/>
</dbReference>
<dbReference type="Pfam" id="PF13414">
    <property type="entry name" value="TPR_11"/>
    <property type="match status" value="1"/>
</dbReference>
<evidence type="ECO:0000259" key="11">
    <source>
        <dbReference type="Pfam" id="PF04049"/>
    </source>
</evidence>
<keyword evidence="4" id="KW-0498">Mitosis</keyword>
<organism evidence="12 13">
    <name type="scientific">Diploptera punctata</name>
    <name type="common">Pacific beetle cockroach</name>
    <dbReference type="NCBI Taxonomy" id="6984"/>
    <lineage>
        <taxon>Eukaryota</taxon>
        <taxon>Metazoa</taxon>
        <taxon>Ecdysozoa</taxon>
        <taxon>Arthropoda</taxon>
        <taxon>Hexapoda</taxon>
        <taxon>Insecta</taxon>
        <taxon>Pterygota</taxon>
        <taxon>Neoptera</taxon>
        <taxon>Polyneoptera</taxon>
        <taxon>Dictyoptera</taxon>
        <taxon>Blattodea</taxon>
        <taxon>Blaberoidea</taxon>
        <taxon>Blaberidae</taxon>
        <taxon>Diplopterinae</taxon>
        <taxon>Diploptera</taxon>
    </lineage>
</organism>
<keyword evidence="6 10" id="KW-0802">TPR repeat</keyword>
<evidence type="ECO:0000256" key="1">
    <source>
        <dbReference type="ARBA" id="ARBA00004906"/>
    </source>
</evidence>
<dbReference type="InterPro" id="IPR011990">
    <property type="entry name" value="TPR-like_helical_dom_sf"/>
</dbReference>
<feature type="repeat" description="TPR" evidence="10">
    <location>
        <begin position="587"/>
        <end position="620"/>
    </location>
</feature>
<comment type="pathway">
    <text evidence="1">Protein modification; protein ubiquitination.</text>
</comment>
<feature type="repeat" description="TPR" evidence="10">
    <location>
        <begin position="445"/>
        <end position="478"/>
    </location>
</feature>
<keyword evidence="5" id="KW-0833">Ubl conjugation pathway</keyword>
<evidence type="ECO:0000313" key="13">
    <source>
        <dbReference type="Proteomes" id="UP001233999"/>
    </source>
</evidence>